<reference evidence="2" key="1">
    <citation type="submission" date="2025-08" db="UniProtKB">
        <authorList>
            <consortium name="RefSeq"/>
        </authorList>
    </citation>
    <scope>IDENTIFICATION</scope>
    <source>
        <tissue evidence="2">Leaf</tissue>
    </source>
</reference>
<gene>
    <name evidence="2" type="primary">LOC115732907</name>
</gene>
<dbReference type="Proteomes" id="UP000827889">
    <property type="component" value="Chromosome 4"/>
</dbReference>
<protein>
    <submittedName>
        <fullName evidence="2">Uncharacterized protein LOC115732907</fullName>
    </submittedName>
</protein>
<keyword evidence="1" id="KW-1185">Reference proteome</keyword>
<evidence type="ECO:0000313" key="2">
    <source>
        <dbReference type="RefSeq" id="XP_030519452.2"/>
    </source>
</evidence>
<accession>A0A8B8NAI7</accession>
<dbReference type="RefSeq" id="XP_030519452.2">
    <property type="nucleotide sequence ID" value="XM_030663592.2"/>
</dbReference>
<proteinExistence type="predicted"/>
<dbReference type="KEGG" id="rarg:115732907"/>
<organism evidence="1 2">
    <name type="scientific">Rhodamnia argentea</name>
    <dbReference type="NCBI Taxonomy" id="178133"/>
    <lineage>
        <taxon>Eukaryota</taxon>
        <taxon>Viridiplantae</taxon>
        <taxon>Streptophyta</taxon>
        <taxon>Embryophyta</taxon>
        <taxon>Tracheophyta</taxon>
        <taxon>Spermatophyta</taxon>
        <taxon>Magnoliopsida</taxon>
        <taxon>eudicotyledons</taxon>
        <taxon>Gunneridae</taxon>
        <taxon>Pentapetalae</taxon>
        <taxon>rosids</taxon>
        <taxon>malvids</taxon>
        <taxon>Myrtales</taxon>
        <taxon>Myrtaceae</taxon>
        <taxon>Myrtoideae</taxon>
        <taxon>Myrteae</taxon>
        <taxon>Australasian group</taxon>
        <taxon>Rhodamnia</taxon>
    </lineage>
</organism>
<sequence length="189" mass="21278">MRTLRANGCESLQKLPDLSSLSSYQLEVDLPSCCELSRKGVKVADVSLLEGLPKMGSVEILLIGGEMPEWFLPCENGFLYFVVPQDLSDKFRGLVLCVVLGVEKGKVANDSCEIQISVNGQSVIWQRKHFYSSESDHLRLLYFPRSMLNVTSKCRNQFEICLSTSEGTFKKCGFRPICEQQEDDLRVVL</sequence>
<dbReference type="GeneID" id="115732907"/>
<evidence type="ECO:0000313" key="1">
    <source>
        <dbReference type="Proteomes" id="UP000827889"/>
    </source>
</evidence>
<dbReference type="AlphaFoldDB" id="A0A8B8NAI7"/>
<name>A0A8B8NAI7_9MYRT</name>